<evidence type="ECO:0000256" key="1">
    <source>
        <dbReference type="ARBA" id="ARBA00004651"/>
    </source>
</evidence>
<keyword evidence="4 9" id="KW-0808">Transferase</keyword>
<keyword evidence="12" id="KW-1185">Reference proteome</keyword>
<name>A0ABZ3EVL2_9FIRM</name>
<keyword evidence="8 9" id="KW-0012">Acyltransferase</keyword>
<dbReference type="GO" id="GO:0016746">
    <property type="term" value="F:acyltransferase activity"/>
    <property type="evidence" value="ECO:0007669"/>
    <property type="project" value="UniProtKB-KW"/>
</dbReference>
<evidence type="ECO:0000313" key="11">
    <source>
        <dbReference type="EMBL" id="XAH73423.1"/>
    </source>
</evidence>
<dbReference type="RefSeq" id="WP_342757030.1">
    <property type="nucleotide sequence ID" value="NZ_CP146256.1"/>
</dbReference>
<reference evidence="11 12" key="1">
    <citation type="submission" date="2024-02" db="EMBL/GenBank/DDBJ databases">
        <title>Bacterial strain from lacustrine sediment.</title>
        <authorList>
            <person name="Petit C."/>
            <person name="Fadhlaoui K."/>
        </authorList>
    </citation>
    <scope>NUCLEOTIDE SEQUENCE [LARGE SCALE GENOMIC DNA]</scope>
    <source>
        <strain evidence="11 12">IPX-CK</strain>
    </source>
</reference>
<organism evidence="11 12">
    <name type="scientific">Kineothrix sedimenti</name>
    <dbReference type="NCBI Taxonomy" id="3123317"/>
    <lineage>
        <taxon>Bacteria</taxon>
        <taxon>Bacillati</taxon>
        <taxon>Bacillota</taxon>
        <taxon>Clostridia</taxon>
        <taxon>Lachnospirales</taxon>
        <taxon>Lachnospiraceae</taxon>
        <taxon>Kineothrix</taxon>
    </lineage>
</organism>
<keyword evidence="6 10" id="KW-1133">Transmembrane helix</keyword>
<keyword evidence="3 9" id="KW-1003">Cell membrane</keyword>
<dbReference type="PANTHER" id="PTHR13285:SF23">
    <property type="entry name" value="TEICHOIC ACID D-ALANYLTRANSFERASE"/>
    <property type="match status" value="1"/>
</dbReference>
<feature type="transmembrane region" description="Helical" evidence="10">
    <location>
        <begin position="374"/>
        <end position="394"/>
    </location>
</feature>
<feature type="transmembrane region" description="Helical" evidence="10">
    <location>
        <begin position="34"/>
        <end position="61"/>
    </location>
</feature>
<dbReference type="EMBL" id="CP146256">
    <property type="protein sequence ID" value="XAH73423.1"/>
    <property type="molecule type" value="Genomic_DNA"/>
</dbReference>
<evidence type="ECO:0000256" key="6">
    <source>
        <dbReference type="ARBA" id="ARBA00022989"/>
    </source>
</evidence>
<dbReference type="InterPro" id="IPR028362">
    <property type="entry name" value="AlgI"/>
</dbReference>
<keyword evidence="5 10" id="KW-0812">Transmembrane</keyword>
<accession>A0ABZ3EVL2</accession>
<feature type="transmembrane region" description="Helical" evidence="10">
    <location>
        <begin position="120"/>
        <end position="138"/>
    </location>
</feature>
<dbReference type="InterPro" id="IPR004299">
    <property type="entry name" value="MBOAT_fam"/>
</dbReference>
<protein>
    <submittedName>
        <fullName evidence="11">MBOAT family O-acyltransferase</fullName>
        <ecNumber evidence="11">2.3.-.-</ecNumber>
    </submittedName>
</protein>
<feature type="transmembrane region" description="Helical" evidence="10">
    <location>
        <begin position="195"/>
        <end position="216"/>
    </location>
</feature>
<sequence length="506" mass="57801">MLFNSYEFVFAFLPVCLLVYYLLAKRSGNRGTKLWLIAISLWFYGSFQAGYLLILIASMLFNYGAVLGMSRVKESISFCRKGILAAGILGNLGLLSYFKYVNFFIENINAFGGDLPLLQAALPIGISFFTFSQISFLVDNYRGEIKSCGFMDYVLYISYFPKLVEGPIVSHAQMLPEFEKIGKIGFNAERFMRGLCLFIFGMLKKVILADTFGGAVDYGYSNLGSMHGTDAALLVIFYALQLYFDFSGYIDMAIGISRMFNIDLPINFNSPYKAQNIVDFWKRWHITLNRFFTKYVYIPLGGNRQGSWRMYRNLLIVFLLSGLWHGSGMGINNSWKFILWGMLHGVLYVFTRMWQRRISKPKEGSAAQNLKASVLRGIKVLFTFGYVSIAWVYFRAESVAQGNELLRLVIKGGLVRVNKDLAEYFNLDEFWYILKVLHLDGWVYGHYIMMFAITAFSLLLVFFGPNAMEISGKIKPKAWSAVIMAGLFLWCILAFSNVSSFLYFNF</sequence>
<proteinExistence type="inferred from homology"/>
<evidence type="ECO:0000313" key="12">
    <source>
        <dbReference type="Proteomes" id="UP001451571"/>
    </source>
</evidence>
<feature type="transmembrane region" description="Helical" evidence="10">
    <location>
        <begin position="82"/>
        <end position="100"/>
    </location>
</feature>
<feature type="transmembrane region" description="Helical" evidence="10">
    <location>
        <begin position="444"/>
        <end position="466"/>
    </location>
</feature>
<dbReference type="PIRSF" id="PIRSF500217">
    <property type="entry name" value="AlgI"/>
    <property type="match status" value="1"/>
</dbReference>
<dbReference type="Pfam" id="PF03062">
    <property type="entry name" value="MBOAT"/>
    <property type="match status" value="1"/>
</dbReference>
<feature type="transmembrane region" description="Helical" evidence="10">
    <location>
        <begin position="231"/>
        <end position="250"/>
    </location>
</feature>
<evidence type="ECO:0000256" key="3">
    <source>
        <dbReference type="ARBA" id="ARBA00022475"/>
    </source>
</evidence>
<comment type="similarity">
    <text evidence="2 9">Belongs to the membrane-bound acyltransferase family.</text>
</comment>
<feature type="transmembrane region" description="Helical" evidence="10">
    <location>
        <begin position="337"/>
        <end position="354"/>
    </location>
</feature>
<keyword evidence="7 9" id="KW-0472">Membrane</keyword>
<evidence type="ECO:0000256" key="2">
    <source>
        <dbReference type="ARBA" id="ARBA00010323"/>
    </source>
</evidence>
<gene>
    <name evidence="11" type="ORF">V6984_18265</name>
</gene>
<evidence type="ECO:0000256" key="4">
    <source>
        <dbReference type="ARBA" id="ARBA00022679"/>
    </source>
</evidence>
<feature type="transmembrane region" description="Helical" evidence="10">
    <location>
        <begin position="314"/>
        <end position="331"/>
    </location>
</feature>
<dbReference type="Proteomes" id="UP001451571">
    <property type="component" value="Chromosome"/>
</dbReference>
<dbReference type="InterPro" id="IPR024194">
    <property type="entry name" value="Ac/AlaTfrase_AlgI/DltB"/>
</dbReference>
<evidence type="ECO:0000256" key="8">
    <source>
        <dbReference type="ARBA" id="ARBA00023315"/>
    </source>
</evidence>
<evidence type="ECO:0000256" key="7">
    <source>
        <dbReference type="ARBA" id="ARBA00023136"/>
    </source>
</evidence>
<evidence type="ECO:0000256" key="10">
    <source>
        <dbReference type="SAM" id="Phobius"/>
    </source>
</evidence>
<dbReference type="PANTHER" id="PTHR13285">
    <property type="entry name" value="ACYLTRANSFERASE"/>
    <property type="match status" value="1"/>
</dbReference>
<dbReference type="EC" id="2.3.-.-" evidence="11"/>
<evidence type="ECO:0000256" key="5">
    <source>
        <dbReference type="ARBA" id="ARBA00022692"/>
    </source>
</evidence>
<evidence type="ECO:0000256" key="9">
    <source>
        <dbReference type="PIRNR" id="PIRNR016636"/>
    </source>
</evidence>
<dbReference type="InterPro" id="IPR051085">
    <property type="entry name" value="MB_O-acyltransferase"/>
</dbReference>
<comment type="subcellular location">
    <subcellularLocation>
        <location evidence="1">Cell membrane</location>
        <topology evidence="1">Multi-pass membrane protein</topology>
    </subcellularLocation>
</comment>
<dbReference type="PIRSF" id="PIRSF016636">
    <property type="entry name" value="AlgI_DltB"/>
    <property type="match status" value="1"/>
</dbReference>
<feature type="transmembrane region" description="Helical" evidence="10">
    <location>
        <begin position="478"/>
        <end position="504"/>
    </location>
</feature>